<dbReference type="InterPro" id="IPR009003">
    <property type="entry name" value="Peptidase_S1_PA"/>
</dbReference>
<evidence type="ECO:0000256" key="6">
    <source>
        <dbReference type="RuleBase" id="RU004296"/>
    </source>
</evidence>
<keyword evidence="4 6" id="KW-0378">Hydrolase</keyword>
<dbReference type="Gene3D" id="2.40.10.10">
    <property type="entry name" value="Trypsin-like serine proteases"/>
    <property type="match status" value="2"/>
</dbReference>
<organism evidence="8 9">
    <name type="scientific">Nostoc punctiforme FACHB-252</name>
    <dbReference type="NCBI Taxonomy" id="1357509"/>
    <lineage>
        <taxon>Bacteria</taxon>
        <taxon>Bacillati</taxon>
        <taxon>Cyanobacteriota</taxon>
        <taxon>Cyanophyceae</taxon>
        <taxon>Nostocales</taxon>
        <taxon>Nostocaceae</taxon>
        <taxon>Nostoc</taxon>
    </lineage>
</organism>
<evidence type="ECO:0000256" key="1">
    <source>
        <dbReference type="ARBA" id="ARBA00008764"/>
    </source>
</evidence>
<reference evidence="8 9" key="1">
    <citation type="journal article" date="2020" name="ISME J.">
        <title>Comparative genomics reveals insights into cyanobacterial evolution and habitat adaptation.</title>
        <authorList>
            <person name="Chen M.Y."/>
            <person name="Teng W.K."/>
            <person name="Zhao L."/>
            <person name="Hu C.X."/>
            <person name="Zhou Y.K."/>
            <person name="Han B.P."/>
            <person name="Song L.R."/>
            <person name="Shu W.S."/>
        </authorList>
    </citation>
    <scope>NUCLEOTIDE SEQUENCE [LARGE SCALE GENOMIC DNA]</scope>
    <source>
        <strain evidence="8 9">FACHB-252</strain>
    </source>
</reference>
<accession>A0ABR8HK36</accession>
<dbReference type="EMBL" id="JACJTC010000043">
    <property type="protein sequence ID" value="MBD2616215.1"/>
    <property type="molecule type" value="Genomic_DNA"/>
</dbReference>
<dbReference type="InterPro" id="IPR045430">
    <property type="entry name" value="EAD1"/>
</dbReference>
<feature type="domain" description="Effector-associated" evidence="7">
    <location>
        <begin position="1"/>
        <end position="87"/>
    </location>
</feature>
<dbReference type="EC" id="3.4.21.-" evidence="6"/>
<evidence type="ECO:0000313" key="8">
    <source>
        <dbReference type="EMBL" id="MBD2616215.1"/>
    </source>
</evidence>
<gene>
    <name evidence="8" type="ORF">H6G94_34070</name>
</gene>
<protein>
    <recommendedName>
        <fullName evidence="6">Serine protease</fullName>
        <ecNumber evidence="6">3.4.21.-</ecNumber>
    </recommendedName>
</protein>
<dbReference type="InterPro" id="IPR008256">
    <property type="entry name" value="Peptidase_S1B"/>
</dbReference>
<dbReference type="SUPFAM" id="SSF50494">
    <property type="entry name" value="Trypsin-like serine proteases"/>
    <property type="match status" value="1"/>
</dbReference>
<keyword evidence="5 6" id="KW-0720">Serine protease</keyword>
<evidence type="ECO:0000313" key="9">
    <source>
        <dbReference type="Proteomes" id="UP000606396"/>
    </source>
</evidence>
<evidence type="ECO:0000259" key="7">
    <source>
        <dbReference type="Pfam" id="PF19955"/>
    </source>
</evidence>
<keyword evidence="3" id="KW-0732">Signal</keyword>
<name>A0ABR8HK36_NOSPU</name>
<evidence type="ECO:0000256" key="2">
    <source>
        <dbReference type="ARBA" id="ARBA00022670"/>
    </source>
</evidence>
<dbReference type="Pfam" id="PF13365">
    <property type="entry name" value="Trypsin_2"/>
    <property type="match status" value="1"/>
</dbReference>
<dbReference type="PANTHER" id="PTHR36234">
    <property type="entry name" value="LYSYL ENDOPEPTIDASE"/>
    <property type="match status" value="1"/>
</dbReference>
<evidence type="ECO:0000256" key="4">
    <source>
        <dbReference type="ARBA" id="ARBA00022801"/>
    </source>
</evidence>
<dbReference type="PANTHER" id="PTHR36234:SF5">
    <property type="entry name" value="LYSYL ENDOPEPTIDASE"/>
    <property type="match status" value="1"/>
</dbReference>
<sequence>MTLPGYQHEKLSEALRDAFGRIDRFEQFVKYRFNKNLYDITIPQDLKDLAFSLISEADREGWVKNLVLGARLSNPGNQKLISFCEDFFPDTLFPNISLPPELLKRDSREKIIRETNSFLDVGKWVEKLSEIQAQVCRIEFPTGKAQGTGFLIAPNVIITNFHVMEDLIKGTHTYSDVILRFDYKNLRDNKSSTGKEYRLKEEWLIDKSSYLSDAENLLPLDYTLVRVDDEPGNSTIGEPGSPARGWINLPTEPYQFLPNTPLFIVQHPEGKPLKLALDTDAIIDVNENGTIVRYKTNTEPGSSGSPCFNSNWDLVALHHMGEEGKYNAGTPFSAICKRLEERGLLKPLQKGQAI</sequence>
<dbReference type="InterPro" id="IPR043504">
    <property type="entry name" value="Peptidase_S1_PA_chymotrypsin"/>
</dbReference>
<evidence type="ECO:0000256" key="5">
    <source>
        <dbReference type="ARBA" id="ARBA00022825"/>
    </source>
</evidence>
<proteinExistence type="inferred from homology"/>
<keyword evidence="2 6" id="KW-0645">Protease</keyword>
<dbReference type="PRINTS" id="PR00839">
    <property type="entry name" value="V8PROTEASE"/>
</dbReference>
<comment type="caution">
    <text evidence="8">The sequence shown here is derived from an EMBL/GenBank/DDBJ whole genome shotgun (WGS) entry which is preliminary data.</text>
</comment>
<comment type="similarity">
    <text evidence="1 6">Belongs to the peptidase S1B family.</text>
</comment>
<dbReference type="Pfam" id="PF19955">
    <property type="entry name" value="EAD1"/>
    <property type="match status" value="1"/>
</dbReference>
<dbReference type="Proteomes" id="UP000606396">
    <property type="component" value="Unassembled WGS sequence"/>
</dbReference>
<evidence type="ECO:0000256" key="3">
    <source>
        <dbReference type="ARBA" id="ARBA00022729"/>
    </source>
</evidence>
<keyword evidence="9" id="KW-1185">Reference proteome</keyword>
<dbReference type="RefSeq" id="WP_190952670.1">
    <property type="nucleotide sequence ID" value="NZ_JACJTC010000043.1"/>
</dbReference>